<dbReference type="AlphaFoldDB" id="A0A0D1LFQ1"/>
<organism evidence="1 2">
    <name type="scientific">Mycolicibacterium llatzerense</name>
    <dbReference type="NCBI Taxonomy" id="280871"/>
    <lineage>
        <taxon>Bacteria</taxon>
        <taxon>Bacillati</taxon>
        <taxon>Actinomycetota</taxon>
        <taxon>Actinomycetes</taxon>
        <taxon>Mycobacteriales</taxon>
        <taxon>Mycobacteriaceae</taxon>
        <taxon>Mycolicibacterium</taxon>
    </lineage>
</organism>
<proteinExistence type="predicted"/>
<dbReference type="OrthoDB" id="2678460at2"/>
<sequence>MSETGIWIAWGLPTQGRELQALAALRDARGYLQALVDDGRIEEFDVTVLRPQTTELGGFIHLKGTRVQIDILRRTGDFERWATGIQLIADRVAFVDSWVDRGIDHAIELYEDALREAGLLR</sequence>
<gene>
    <name evidence="1" type="ORF">TL10_22225</name>
</gene>
<dbReference type="Proteomes" id="UP000032221">
    <property type="component" value="Unassembled WGS sequence"/>
</dbReference>
<name>A0A0D1LFQ1_9MYCO</name>
<evidence type="ECO:0000313" key="1">
    <source>
        <dbReference type="EMBL" id="KIU14831.1"/>
    </source>
</evidence>
<comment type="caution">
    <text evidence="1">The sequence shown here is derived from an EMBL/GenBank/DDBJ whole genome shotgun (WGS) entry which is preliminary data.</text>
</comment>
<protein>
    <submittedName>
        <fullName evidence="1">Uncharacterized protein</fullName>
    </submittedName>
</protein>
<dbReference type="EMBL" id="JXST01000036">
    <property type="protein sequence ID" value="KIU14831.1"/>
    <property type="molecule type" value="Genomic_DNA"/>
</dbReference>
<accession>A0A0D1LFQ1</accession>
<dbReference type="STRING" id="280871.TL10_22225"/>
<keyword evidence="2" id="KW-1185">Reference proteome</keyword>
<dbReference type="PATRIC" id="fig|280871.6.peg.4601"/>
<reference evidence="1 2" key="1">
    <citation type="submission" date="2015-01" db="EMBL/GenBank/DDBJ databases">
        <title>Genome sequence of Mycobacterium llatzerense and Mycobacterium immunogenum recovered from brain abscess.</title>
        <authorList>
            <person name="Greninger A.L."/>
            <person name="Langelier C."/>
            <person name="Cunningham G."/>
            <person name="Chiu C.Y."/>
            <person name="Miller S."/>
        </authorList>
    </citation>
    <scope>NUCLEOTIDE SEQUENCE [LARGE SCALE GENOMIC DNA]</scope>
    <source>
        <strain evidence="1 2">CLUC14</strain>
    </source>
</reference>
<dbReference type="RefSeq" id="WP_043390286.1">
    <property type="nucleotide sequence ID" value="NZ_JXST01000036.1"/>
</dbReference>
<evidence type="ECO:0000313" key="2">
    <source>
        <dbReference type="Proteomes" id="UP000032221"/>
    </source>
</evidence>